<evidence type="ECO:0000313" key="3">
    <source>
        <dbReference type="Proteomes" id="UP000654123"/>
    </source>
</evidence>
<keyword evidence="3" id="KW-1185">Reference proteome</keyword>
<reference evidence="2" key="1">
    <citation type="journal article" date="2014" name="Int. J. Syst. Evol. Microbiol.">
        <title>Complete genome sequence of Corynebacterium casei LMG S-19264T (=DSM 44701T), isolated from a smear-ripened cheese.</title>
        <authorList>
            <consortium name="US DOE Joint Genome Institute (JGI-PGF)"/>
            <person name="Walter F."/>
            <person name="Albersmeier A."/>
            <person name="Kalinowski J."/>
            <person name="Ruckert C."/>
        </authorList>
    </citation>
    <scope>NUCLEOTIDE SEQUENCE</scope>
    <source>
        <strain evidence="2">JCM 4335</strain>
    </source>
</reference>
<feature type="compositionally biased region" description="Low complexity" evidence="1">
    <location>
        <begin position="25"/>
        <end position="34"/>
    </location>
</feature>
<protein>
    <submittedName>
        <fullName evidence="2">Uncharacterized protein</fullName>
    </submittedName>
</protein>
<organism evidence="2 3">
    <name type="scientific">Streptomyces roseolilacinus</name>
    <dbReference type="NCBI Taxonomy" id="66904"/>
    <lineage>
        <taxon>Bacteria</taxon>
        <taxon>Bacillati</taxon>
        <taxon>Actinomycetota</taxon>
        <taxon>Actinomycetes</taxon>
        <taxon>Kitasatosporales</taxon>
        <taxon>Streptomycetaceae</taxon>
        <taxon>Streptomyces</taxon>
    </lineage>
</organism>
<dbReference type="Proteomes" id="UP000654123">
    <property type="component" value="Unassembled WGS sequence"/>
</dbReference>
<evidence type="ECO:0000313" key="2">
    <source>
        <dbReference type="EMBL" id="GGQ22549.1"/>
    </source>
</evidence>
<gene>
    <name evidence="2" type="ORF">GCM10010249_46430</name>
</gene>
<dbReference type="EMBL" id="BMSV01000010">
    <property type="protein sequence ID" value="GGQ22549.1"/>
    <property type="molecule type" value="Genomic_DNA"/>
</dbReference>
<feature type="compositionally biased region" description="Low complexity" evidence="1">
    <location>
        <begin position="48"/>
        <end position="61"/>
    </location>
</feature>
<evidence type="ECO:0000256" key="1">
    <source>
        <dbReference type="SAM" id="MobiDB-lite"/>
    </source>
</evidence>
<dbReference type="RefSeq" id="WP_189537049.1">
    <property type="nucleotide sequence ID" value="NZ_BMSV01000010.1"/>
</dbReference>
<accession>A0A918ELA1</accession>
<feature type="region of interest" description="Disordered" evidence="1">
    <location>
        <begin position="1"/>
        <end position="68"/>
    </location>
</feature>
<reference evidence="2" key="2">
    <citation type="submission" date="2020-09" db="EMBL/GenBank/DDBJ databases">
        <authorList>
            <person name="Sun Q."/>
            <person name="Ohkuma M."/>
        </authorList>
    </citation>
    <scope>NUCLEOTIDE SEQUENCE</scope>
    <source>
        <strain evidence="2">JCM 4335</strain>
    </source>
</reference>
<proteinExistence type="predicted"/>
<comment type="caution">
    <text evidence="2">The sequence shown here is derived from an EMBL/GenBank/DDBJ whole genome shotgun (WGS) entry which is preliminary data.</text>
</comment>
<sequence>MAVRAVPRAVQPGRARTGAAGGRSGAPSAGAPPRAVRDVAPRDPGPPTTAAARVRPGAAAALRKDTAQ</sequence>
<dbReference type="AlphaFoldDB" id="A0A918ELA1"/>
<name>A0A918ELA1_9ACTN</name>